<dbReference type="AlphaFoldDB" id="A0ABD3P1G6"/>
<evidence type="ECO:0008006" key="4">
    <source>
        <dbReference type="Google" id="ProtNLM"/>
    </source>
</evidence>
<feature type="compositionally biased region" description="Low complexity" evidence="1">
    <location>
        <begin position="717"/>
        <end position="742"/>
    </location>
</feature>
<name>A0ABD3P1G6_9STRA</name>
<feature type="compositionally biased region" description="Low complexity" evidence="1">
    <location>
        <begin position="54"/>
        <end position="78"/>
    </location>
</feature>
<organism evidence="2 3">
    <name type="scientific">Cyclotella cryptica</name>
    <dbReference type="NCBI Taxonomy" id="29204"/>
    <lineage>
        <taxon>Eukaryota</taxon>
        <taxon>Sar</taxon>
        <taxon>Stramenopiles</taxon>
        <taxon>Ochrophyta</taxon>
        <taxon>Bacillariophyta</taxon>
        <taxon>Coscinodiscophyceae</taxon>
        <taxon>Thalassiosirophycidae</taxon>
        <taxon>Stephanodiscales</taxon>
        <taxon>Stephanodiscaceae</taxon>
        <taxon>Cyclotella</taxon>
    </lineage>
</organism>
<gene>
    <name evidence="2" type="ORF">HJC23_008549</name>
</gene>
<reference evidence="2 3" key="1">
    <citation type="journal article" date="2020" name="G3 (Bethesda)">
        <title>Improved Reference Genome for Cyclotella cryptica CCMP332, a Model for Cell Wall Morphogenesis, Salinity Adaptation, and Lipid Production in Diatoms (Bacillariophyta).</title>
        <authorList>
            <person name="Roberts W.R."/>
            <person name="Downey K.M."/>
            <person name="Ruck E.C."/>
            <person name="Traller J.C."/>
            <person name="Alverson A.J."/>
        </authorList>
    </citation>
    <scope>NUCLEOTIDE SEQUENCE [LARGE SCALE GENOMIC DNA]</scope>
    <source>
        <strain evidence="2 3">CCMP332</strain>
    </source>
</reference>
<feature type="region of interest" description="Disordered" evidence="1">
    <location>
        <begin position="362"/>
        <end position="468"/>
    </location>
</feature>
<feature type="compositionally biased region" description="Polar residues" evidence="1">
    <location>
        <begin position="743"/>
        <end position="780"/>
    </location>
</feature>
<accession>A0ABD3P1G6</accession>
<feature type="compositionally biased region" description="Polar residues" evidence="1">
    <location>
        <begin position="39"/>
        <end position="53"/>
    </location>
</feature>
<proteinExistence type="predicted"/>
<evidence type="ECO:0000313" key="3">
    <source>
        <dbReference type="Proteomes" id="UP001516023"/>
    </source>
</evidence>
<protein>
    <recommendedName>
        <fullName evidence="4">WSC domain-containing protein</fullName>
    </recommendedName>
</protein>
<feature type="compositionally biased region" description="Low complexity" evidence="1">
    <location>
        <begin position="415"/>
        <end position="439"/>
    </location>
</feature>
<feature type="region of interest" description="Disordered" evidence="1">
    <location>
        <begin position="39"/>
        <end position="103"/>
    </location>
</feature>
<comment type="caution">
    <text evidence="2">The sequence shown here is derived from an EMBL/GenBank/DDBJ whole genome shotgun (WGS) entry which is preliminary data.</text>
</comment>
<dbReference type="EMBL" id="JABMIG020000310">
    <property type="protein sequence ID" value="KAL3781646.1"/>
    <property type="molecule type" value="Genomic_DNA"/>
</dbReference>
<feature type="compositionally biased region" description="Low complexity" evidence="1">
    <location>
        <begin position="364"/>
        <end position="389"/>
    </location>
</feature>
<dbReference type="PANTHER" id="PTHR38909">
    <property type="entry name" value="G PROTEIN GAMMA DOMAIN-CONTAINING PROTEIN"/>
    <property type="match status" value="1"/>
</dbReference>
<keyword evidence="3" id="KW-1185">Reference proteome</keyword>
<feature type="region of interest" description="Disordered" evidence="1">
    <location>
        <begin position="715"/>
        <end position="780"/>
    </location>
</feature>
<dbReference type="PANTHER" id="PTHR38909:SF1">
    <property type="entry name" value="G PROTEIN GAMMA DOMAIN-CONTAINING PROTEIN"/>
    <property type="match status" value="1"/>
</dbReference>
<evidence type="ECO:0000313" key="2">
    <source>
        <dbReference type="EMBL" id="KAL3781646.1"/>
    </source>
</evidence>
<dbReference type="Proteomes" id="UP001516023">
    <property type="component" value="Unassembled WGS sequence"/>
</dbReference>
<feature type="compositionally biased region" description="Polar residues" evidence="1">
    <location>
        <begin position="390"/>
        <end position="414"/>
    </location>
</feature>
<evidence type="ECO:0000256" key="1">
    <source>
        <dbReference type="SAM" id="MobiDB-lite"/>
    </source>
</evidence>
<sequence length="780" mass="82157">MIPTLAPTTLAPDLQPAHPFSLKAFIHSVAVFSAANSLPSISPSSHPTANPTGSPTATPTHLPTHSPSSSLTNPTVSPTNPPTRSPSSHPTANPTGSPTPMPAPTCAPIQFDSLFSSVGNGMCVNQFGNLFTTITTPSIIGGADGFKCGVWCSQNMLPNFVGFQLIPGAFCECLFRGIPDPVPTYYDPSNTVLTNNGGSGLITSVQPNALYQCFRYNSATTLPPNTLAPTTLAPQSPTRSPIQFGNLFSFEMEHVLMDVVAFFSEITHGGWSGSDTDCGDWCPQQVLPTFVGFMTEGFHSQCRCLFSGQLPNPLPTYYNPPVGSSHTYASIGSGPVASFNPNSVVVYKCYRYNSVTLDPVCTDSPSHSPSSHPTASPHSLTHSPSSSPTNKPTVSPTNLPSISPSSHPTANPTGSPTATPTHLPTHSPSSSPTNPTVSPTNPPTRSPSSHPTANPTGSPTPMPAPTRAPIQFDSLFSSVGNGMCVNQFGNLFTTITTPSIIGGADGFKCGVWCSQNMLPNFVGFQLIPGAFCECLFRGIPDPVPTYYDPSNTVLTNNGGSGLITSVQPNALYQCFRYNTLAPTTLAPQSPTRSPIQFGNLFSFEMEHVLMDVVAFFSEITHGGWSGSDTDCGDWCPQQVLPTFVGFMTEGFHSQCRCLFSGQLPNPLPTYYNPPVGSSHTYASIGSGPVASFNPNSVVVYKCYRYNSVTLDPVCTDSPSHSPSSHPTASPHSLAHSPSSSPTNKPTVSPTNLPSISPSSHPTANPTGSPTATPTFANPFS</sequence>